<organism evidence="4">
    <name type="scientific">Echinostoma caproni</name>
    <dbReference type="NCBI Taxonomy" id="27848"/>
    <lineage>
        <taxon>Eukaryota</taxon>
        <taxon>Metazoa</taxon>
        <taxon>Spiralia</taxon>
        <taxon>Lophotrochozoa</taxon>
        <taxon>Platyhelminthes</taxon>
        <taxon>Trematoda</taxon>
        <taxon>Digenea</taxon>
        <taxon>Plagiorchiida</taxon>
        <taxon>Echinostomata</taxon>
        <taxon>Echinostomatoidea</taxon>
        <taxon>Echinostomatidae</taxon>
        <taxon>Echinostoma</taxon>
    </lineage>
</organism>
<evidence type="ECO:0000313" key="4">
    <source>
        <dbReference type="WBParaSite" id="ECPE_0000560501-mRNA-1"/>
    </source>
</evidence>
<sequence length="134" mass="15302">MDDNDYEKHEYFFIQLGEPVLVDKDAQPNLLARLVRRRSTMGSSAPAVEKVAVPDDTNGKKTEQNKSDAVVSQLPDEFIETGKPRLGEWTRIKVNIVESYEFKAALISIFLDWWIQPPLHQSDPRVDLRCSDGE</sequence>
<accession>A0A183AF57</accession>
<dbReference type="Gene3D" id="2.60.40.2030">
    <property type="match status" value="1"/>
</dbReference>
<dbReference type="InterPro" id="IPR038081">
    <property type="entry name" value="CalX-like_sf"/>
</dbReference>
<protein>
    <submittedName>
        <fullName evidence="4">DUF1336 domain-containing protein</fullName>
    </submittedName>
</protein>
<dbReference type="AlphaFoldDB" id="A0A183AF57"/>
<feature type="compositionally biased region" description="Basic and acidic residues" evidence="1">
    <location>
        <begin position="57"/>
        <end position="66"/>
    </location>
</feature>
<gene>
    <name evidence="2" type="ORF">ECPE_LOCUS5592</name>
</gene>
<keyword evidence="3" id="KW-1185">Reference proteome</keyword>
<name>A0A183AF57_9TREM</name>
<feature type="region of interest" description="Disordered" evidence="1">
    <location>
        <begin position="41"/>
        <end position="70"/>
    </location>
</feature>
<evidence type="ECO:0000313" key="3">
    <source>
        <dbReference type="Proteomes" id="UP000272942"/>
    </source>
</evidence>
<reference evidence="4" key="1">
    <citation type="submission" date="2016-06" db="UniProtKB">
        <authorList>
            <consortium name="WormBaseParasite"/>
        </authorList>
    </citation>
    <scope>IDENTIFICATION</scope>
</reference>
<proteinExistence type="predicted"/>
<evidence type="ECO:0000313" key="2">
    <source>
        <dbReference type="EMBL" id="VDP75979.1"/>
    </source>
</evidence>
<dbReference type="EMBL" id="UZAN01042461">
    <property type="protein sequence ID" value="VDP75979.1"/>
    <property type="molecule type" value="Genomic_DNA"/>
</dbReference>
<dbReference type="Proteomes" id="UP000272942">
    <property type="component" value="Unassembled WGS sequence"/>
</dbReference>
<evidence type="ECO:0000256" key="1">
    <source>
        <dbReference type="SAM" id="MobiDB-lite"/>
    </source>
</evidence>
<reference evidence="2 3" key="2">
    <citation type="submission" date="2018-11" db="EMBL/GenBank/DDBJ databases">
        <authorList>
            <consortium name="Pathogen Informatics"/>
        </authorList>
    </citation>
    <scope>NUCLEOTIDE SEQUENCE [LARGE SCALE GENOMIC DNA]</scope>
    <source>
        <strain evidence="2 3">Egypt</strain>
    </source>
</reference>
<dbReference type="WBParaSite" id="ECPE_0000560501-mRNA-1">
    <property type="protein sequence ID" value="ECPE_0000560501-mRNA-1"/>
    <property type="gene ID" value="ECPE_0000560501"/>
</dbReference>